<dbReference type="AlphaFoldDB" id="A0A8J2JUY1"/>
<accession>A0A8J2JUY1</accession>
<evidence type="ECO:0000313" key="3">
    <source>
        <dbReference type="EMBL" id="CAG7727913.1"/>
    </source>
</evidence>
<dbReference type="GO" id="GO:0046872">
    <property type="term" value="F:metal ion binding"/>
    <property type="evidence" value="ECO:0007669"/>
    <property type="project" value="InterPro"/>
</dbReference>
<feature type="domain" description="Purple acid phosphatase N-terminal" evidence="2">
    <location>
        <begin position="4"/>
        <end position="85"/>
    </location>
</feature>
<dbReference type="PANTHER" id="PTHR45867:SF3">
    <property type="entry name" value="ACID PHOSPHATASE TYPE 7"/>
    <property type="match status" value="1"/>
</dbReference>
<dbReference type="EMBL" id="CAJVCH010155258">
    <property type="protein sequence ID" value="CAG7727913.1"/>
    <property type="molecule type" value="Genomic_DNA"/>
</dbReference>
<keyword evidence="4" id="KW-1185">Reference proteome</keyword>
<dbReference type="GO" id="GO:0003993">
    <property type="term" value="F:acid phosphatase activity"/>
    <property type="evidence" value="ECO:0007669"/>
    <property type="project" value="InterPro"/>
</dbReference>
<dbReference type="Proteomes" id="UP000708208">
    <property type="component" value="Unassembled WGS sequence"/>
</dbReference>
<dbReference type="PANTHER" id="PTHR45867">
    <property type="entry name" value="PURPLE ACID PHOSPHATASE"/>
    <property type="match status" value="1"/>
</dbReference>
<evidence type="ECO:0000259" key="2">
    <source>
        <dbReference type="Pfam" id="PF16656"/>
    </source>
</evidence>
<organism evidence="3 4">
    <name type="scientific">Allacma fusca</name>
    <dbReference type="NCBI Taxonomy" id="39272"/>
    <lineage>
        <taxon>Eukaryota</taxon>
        <taxon>Metazoa</taxon>
        <taxon>Ecdysozoa</taxon>
        <taxon>Arthropoda</taxon>
        <taxon>Hexapoda</taxon>
        <taxon>Collembola</taxon>
        <taxon>Symphypleona</taxon>
        <taxon>Sminthuridae</taxon>
        <taxon>Allacma</taxon>
    </lineage>
</organism>
<feature type="domain" description="Purple acid phosphatase C-terminal" evidence="1">
    <location>
        <begin position="204"/>
        <end position="264"/>
    </location>
</feature>
<name>A0A8J2JUY1_9HEXA</name>
<dbReference type="Pfam" id="PF14008">
    <property type="entry name" value="Metallophos_C"/>
    <property type="match status" value="1"/>
</dbReference>
<comment type="caution">
    <text evidence="3">The sequence shown here is derived from an EMBL/GenBank/DDBJ whole genome shotgun (WGS) entry which is preliminary data.</text>
</comment>
<sequence>NFYNPSEMMVTWSTIDDPQGSVVEFGLNHITEKTFNGSSIKFVDQGAQKLTQYIHRVLLRDLSPGKRYIYHCGSKLGWSEIFFFTAMKSGANFSPHLALYGDLGAENSQSLTRLQEEVQDGKYDAILHVGDFAYNMETVYCLLLAGPNTIHKEMFGLEDLLVTYGVDLAIWAHEHSYERLFPLYNKTVYNGSMEEPYKNPKSLTHIITGSAGCWSRHDPFPKNMPPWSAFRTVDYGYSRMQAINYTHLYFEQVSIDQGGKVIDSFHLIRENHAPYGPFPKM</sequence>
<evidence type="ECO:0000259" key="1">
    <source>
        <dbReference type="Pfam" id="PF14008"/>
    </source>
</evidence>
<feature type="non-terminal residue" evidence="3">
    <location>
        <position position="281"/>
    </location>
</feature>
<evidence type="ECO:0008006" key="5">
    <source>
        <dbReference type="Google" id="ProtNLM"/>
    </source>
</evidence>
<dbReference type="InterPro" id="IPR025733">
    <property type="entry name" value="PAPs_C"/>
</dbReference>
<gene>
    <name evidence="3" type="ORF">AFUS01_LOCUS16729</name>
</gene>
<dbReference type="Pfam" id="PF16656">
    <property type="entry name" value="Pur_ac_phosph_N"/>
    <property type="match status" value="1"/>
</dbReference>
<evidence type="ECO:0000313" key="4">
    <source>
        <dbReference type="Proteomes" id="UP000708208"/>
    </source>
</evidence>
<protein>
    <recommendedName>
        <fullName evidence="5">Purple acid phosphatase</fullName>
    </recommendedName>
</protein>
<reference evidence="3" key="1">
    <citation type="submission" date="2021-06" db="EMBL/GenBank/DDBJ databases">
        <authorList>
            <person name="Hodson N. C."/>
            <person name="Mongue J. A."/>
            <person name="Jaron S. K."/>
        </authorList>
    </citation>
    <scope>NUCLEOTIDE SEQUENCE</scope>
</reference>
<proteinExistence type="predicted"/>
<dbReference type="OrthoDB" id="45007at2759"/>
<dbReference type="InterPro" id="IPR015914">
    <property type="entry name" value="PAPs_N"/>
</dbReference>